<dbReference type="PANTHER" id="PTHR42085:SF2">
    <property type="entry name" value="F-BOX DOMAIN-CONTAINING PROTEIN"/>
    <property type="match status" value="1"/>
</dbReference>
<keyword evidence="4" id="KW-1185">Reference proteome</keyword>
<dbReference type="InterPro" id="IPR038883">
    <property type="entry name" value="AN11006-like"/>
</dbReference>
<dbReference type="InterPro" id="IPR056632">
    <property type="entry name" value="DUF7730"/>
</dbReference>
<gene>
    <name evidence="3" type="ORF">QBC35DRAFT_462006</name>
</gene>
<name>A0AAN6WY84_9PEZI</name>
<feature type="domain" description="DUF7730" evidence="2">
    <location>
        <begin position="95"/>
        <end position="200"/>
    </location>
</feature>
<dbReference type="PANTHER" id="PTHR42085">
    <property type="entry name" value="F-BOX DOMAIN-CONTAINING PROTEIN"/>
    <property type="match status" value="1"/>
</dbReference>
<dbReference type="Proteomes" id="UP001302126">
    <property type="component" value="Unassembled WGS sequence"/>
</dbReference>
<sequence length="344" mass="40097">MICTMSPKHDDELPRLHDDKTDGGSQIIPEVTQPVASHNINNDSPLRLDTLPCEILLQIYGYLLVKTKPLSLDFDYRSRCRGYRQPRGPLHLHPAILRVCRRFYREAIQSLYRENIFYFRRPDTLTSFIKQIGPDNSHDLRRIVLGVQDEFEDEVATPAIIGAPPRTAWSYSDQQKFQRNCRLWEKAIDVLVQQATGLQQVTARCGGVYGLHYQKLRAVWGDDMVGIRSHFALFGHYYRLRRDSTTLNALGKFRGTRLKEFVLDGFFSQKWLDHLSHEVGCPVRGVVGYCDMYEDRKEHALPENRRKGGVALWTDERIMRLLEEERKTELFLHFQDRSSTEDEI</sequence>
<feature type="region of interest" description="Disordered" evidence="1">
    <location>
        <begin position="1"/>
        <end position="22"/>
    </location>
</feature>
<evidence type="ECO:0000313" key="4">
    <source>
        <dbReference type="Proteomes" id="UP001302126"/>
    </source>
</evidence>
<proteinExistence type="predicted"/>
<evidence type="ECO:0000256" key="1">
    <source>
        <dbReference type="SAM" id="MobiDB-lite"/>
    </source>
</evidence>
<comment type="caution">
    <text evidence="3">The sequence shown here is derived from an EMBL/GenBank/DDBJ whole genome shotgun (WGS) entry which is preliminary data.</text>
</comment>
<feature type="compositionally biased region" description="Basic and acidic residues" evidence="1">
    <location>
        <begin position="7"/>
        <end position="22"/>
    </location>
</feature>
<evidence type="ECO:0000259" key="2">
    <source>
        <dbReference type="Pfam" id="PF24864"/>
    </source>
</evidence>
<organism evidence="3 4">
    <name type="scientific">Podospora australis</name>
    <dbReference type="NCBI Taxonomy" id="1536484"/>
    <lineage>
        <taxon>Eukaryota</taxon>
        <taxon>Fungi</taxon>
        <taxon>Dikarya</taxon>
        <taxon>Ascomycota</taxon>
        <taxon>Pezizomycotina</taxon>
        <taxon>Sordariomycetes</taxon>
        <taxon>Sordariomycetidae</taxon>
        <taxon>Sordariales</taxon>
        <taxon>Podosporaceae</taxon>
        <taxon>Podospora</taxon>
    </lineage>
</organism>
<dbReference type="AlphaFoldDB" id="A0AAN6WY84"/>
<accession>A0AAN6WY84</accession>
<reference evidence="3" key="1">
    <citation type="journal article" date="2023" name="Mol. Phylogenet. Evol.">
        <title>Genome-scale phylogeny and comparative genomics of the fungal order Sordariales.</title>
        <authorList>
            <person name="Hensen N."/>
            <person name="Bonometti L."/>
            <person name="Westerberg I."/>
            <person name="Brannstrom I.O."/>
            <person name="Guillou S."/>
            <person name="Cros-Aarteil S."/>
            <person name="Calhoun S."/>
            <person name="Haridas S."/>
            <person name="Kuo A."/>
            <person name="Mondo S."/>
            <person name="Pangilinan J."/>
            <person name="Riley R."/>
            <person name="LaButti K."/>
            <person name="Andreopoulos B."/>
            <person name="Lipzen A."/>
            <person name="Chen C."/>
            <person name="Yan M."/>
            <person name="Daum C."/>
            <person name="Ng V."/>
            <person name="Clum A."/>
            <person name="Steindorff A."/>
            <person name="Ohm R.A."/>
            <person name="Martin F."/>
            <person name="Silar P."/>
            <person name="Natvig D.O."/>
            <person name="Lalanne C."/>
            <person name="Gautier V."/>
            <person name="Ament-Velasquez S.L."/>
            <person name="Kruys A."/>
            <person name="Hutchinson M.I."/>
            <person name="Powell A.J."/>
            <person name="Barry K."/>
            <person name="Miller A.N."/>
            <person name="Grigoriev I.V."/>
            <person name="Debuchy R."/>
            <person name="Gladieux P."/>
            <person name="Hiltunen Thoren M."/>
            <person name="Johannesson H."/>
        </authorList>
    </citation>
    <scope>NUCLEOTIDE SEQUENCE</scope>
    <source>
        <strain evidence="3">PSN309</strain>
    </source>
</reference>
<dbReference type="EMBL" id="MU864375">
    <property type="protein sequence ID" value="KAK4189470.1"/>
    <property type="molecule type" value="Genomic_DNA"/>
</dbReference>
<protein>
    <recommendedName>
        <fullName evidence="2">DUF7730 domain-containing protein</fullName>
    </recommendedName>
</protein>
<evidence type="ECO:0000313" key="3">
    <source>
        <dbReference type="EMBL" id="KAK4189470.1"/>
    </source>
</evidence>
<reference evidence="3" key="2">
    <citation type="submission" date="2023-05" db="EMBL/GenBank/DDBJ databases">
        <authorList>
            <consortium name="Lawrence Berkeley National Laboratory"/>
            <person name="Steindorff A."/>
            <person name="Hensen N."/>
            <person name="Bonometti L."/>
            <person name="Westerberg I."/>
            <person name="Brannstrom I.O."/>
            <person name="Guillou S."/>
            <person name="Cros-Aarteil S."/>
            <person name="Calhoun S."/>
            <person name="Haridas S."/>
            <person name="Kuo A."/>
            <person name="Mondo S."/>
            <person name="Pangilinan J."/>
            <person name="Riley R."/>
            <person name="Labutti K."/>
            <person name="Andreopoulos B."/>
            <person name="Lipzen A."/>
            <person name="Chen C."/>
            <person name="Yanf M."/>
            <person name="Daum C."/>
            <person name="Ng V."/>
            <person name="Clum A."/>
            <person name="Ohm R."/>
            <person name="Martin F."/>
            <person name="Silar P."/>
            <person name="Natvig D."/>
            <person name="Lalanne C."/>
            <person name="Gautier V."/>
            <person name="Ament-Velasquez S.L."/>
            <person name="Kruys A."/>
            <person name="Hutchinson M.I."/>
            <person name="Powell A.J."/>
            <person name="Barry K."/>
            <person name="Miller A.N."/>
            <person name="Grigoriev I.V."/>
            <person name="Debuchy R."/>
            <person name="Gladieux P."/>
            <person name="Thoren M.H."/>
            <person name="Johannesson H."/>
        </authorList>
    </citation>
    <scope>NUCLEOTIDE SEQUENCE</scope>
    <source>
        <strain evidence="3">PSN309</strain>
    </source>
</reference>
<dbReference type="Pfam" id="PF24864">
    <property type="entry name" value="DUF7730"/>
    <property type="match status" value="1"/>
</dbReference>